<dbReference type="SUPFAM" id="SSF46894">
    <property type="entry name" value="C-terminal effector domain of the bipartite response regulators"/>
    <property type="match status" value="1"/>
</dbReference>
<feature type="region of interest" description="Disordered" evidence="2">
    <location>
        <begin position="117"/>
        <end position="143"/>
    </location>
</feature>
<dbReference type="Proteomes" id="UP000649289">
    <property type="component" value="Unassembled WGS sequence"/>
</dbReference>
<evidence type="ECO:0000256" key="2">
    <source>
        <dbReference type="SAM" id="MobiDB-lite"/>
    </source>
</evidence>
<dbReference type="InterPro" id="IPR000792">
    <property type="entry name" value="Tscrpt_reg_LuxR_C"/>
</dbReference>
<evidence type="ECO:0000256" key="1">
    <source>
        <dbReference type="ARBA" id="ARBA00023125"/>
    </source>
</evidence>
<dbReference type="SMART" id="SM00421">
    <property type="entry name" value="HTH_LUXR"/>
    <property type="match status" value="1"/>
</dbReference>
<dbReference type="PANTHER" id="PTHR43214">
    <property type="entry name" value="TWO-COMPONENT RESPONSE REGULATOR"/>
    <property type="match status" value="1"/>
</dbReference>
<accession>A0ABR8MFI4</accession>
<feature type="compositionally biased region" description="Low complexity" evidence="2">
    <location>
        <begin position="215"/>
        <end position="231"/>
    </location>
</feature>
<keyword evidence="1" id="KW-0238">DNA-binding</keyword>
<gene>
    <name evidence="4" type="ORF">IEZ25_09480</name>
</gene>
<dbReference type="RefSeq" id="WP_191199140.1">
    <property type="nucleotide sequence ID" value="NZ_BAAAPA010000004.1"/>
</dbReference>
<comment type="caution">
    <text evidence="4">The sequence shown here is derived from an EMBL/GenBank/DDBJ whole genome shotgun (WGS) entry which is preliminary data.</text>
</comment>
<reference evidence="4 5" key="1">
    <citation type="submission" date="2020-09" db="EMBL/GenBank/DDBJ databases">
        <title>novel species in genus Nocardioides.</title>
        <authorList>
            <person name="Zhang G."/>
        </authorList>
    </citation>
    <scope>NUCLEOTIDE SEQUENCE [LARGE SCALE GENOMIC DNA]</scope>
    <source>
        <strain evidence="4 5">19197</strain>
    </source>
</reference>
<evidence type="ECO:0000313" key="5">
    <source>
        <dbReference type="Proteomes" id="UP000649289"/>
    </source>
</evidence>
<dbReference type="PRINTS" id="PR00038">
    <property type="entry name" value="HTHLUXR"/>
</dbReference>
<feature type="domain" description="HTH luxR-type" evidence="3">
    <location>
        <begin position="142"/>
        <end position="207"/>
    </location>
</feature>
<dbReference type="InterPro" id="IPR036388">
    <property type="entry name" value="WH-like_DNA-bd_sf"/>
</dbReference>
<dbReference type="PROSITE" id="PS50043">
    <property type="entry name" value="HTH_LUXR_2"/>
    <property type="match status" value="1"/>
</dbReference>
<proteinExistence type="predicted"/>
<sequence>MSLRIALANHDEVVVLGVTYALARYGRDMELVELRATGAAPVDLVLHDPASGVPGPHAVMDRLVADPQVGRIVAFTWSVESYAAGWLSAHGYDACLSIRLPGVTLVDSLCAVHRGRPVHESPHGPTGTGSAQPGFAWPESDFPGQEAGLTAREADVLSLISSGLSNREISTQLNLSINSVKTYIRGAYRTIGVDSRTKAVLWSIMHGLRTPTAPPDDAGSRARGAAPPRIP</sequence>
<dbReference type="InterPro" id="IPR039420">
    <property type="entry name" value="WalR-like"/>
</dbReference>
<keyword evidence="5" id="KW-1185">Reference proteome</keyword>
<feature type="region of interest" description="Disordered" evidence="2">
    <location>
        <begin position="208"/>
        <end position="231"/>
    </location>
</feature>
<evidence type="ECO:0000313" key="4">
    <source>
        <dbReference type="EMBL" id="MBD3914844.1"/>
    </source>
</evidence>
<organism evidence="4 5">
    <name type="scientific">Nocardioides hwasunensis</name>
    <dbReference type="NCBI Taxonomy" id="397258"/>
    <lineage>
        <taxon>Bacteria</taxon>
        <taxon>Bacillati</taxon>
        <taxon>Actinomycetota</taxon>
        <taxon>Actinomycetes</taxon>
        <taxon>Propionibacteriales</taxon>
        <taxon>Nocardioidaceae</taxon>
        <taxon>Nocardioides</taxon>
    </lineage>
</organism>
<dbReference type="CDD" id="cd06170">
    <property type="entry name" value="LuxR_C_like"/>
    <property type="match status" value="1"/>
</dbReference>
<dbReference type="Pfam" id="PF00196">
    <property type="entry name" value="GerE"/>
    <property type="match status" value="1"/>
</dbReference>
<dbReference type="EMBL" id="JACXYY010000003">
    <property type="protein sequence ID" value="MBD3914844.1"/>
    <property type="molecule type" value="Genomic_DNA"/>
</dbReference>
<dbReference type="Gene3D" id="1.10.10.10">
    <property type="entry name" value="Winged helix-like DNA-binding domain superfamily/Winged helix DNA-binding domain"/>
    <property type="match status" value="1"/>
</dbReference>
<protein>
    <submittedName>
        <fullName evidence="4">Response regulator transcription factor</fullName>
    </submittedName>
</protein>
<evidence type="ECO:0000259" key="3">
    <source>
        <dbReference type="PROSITE" id="PS50043"/>
    </source>
</evidence>
<name>A0ABR8MFI4_9ACTN</name>
<dbReference type="InterPro" id="IPR016032">
    <property type="entry name" value="Sig_transdc_resp-reg_C-effctor"/>
</dbReference>